<keyword evidence="5" id="KW-0934">Plastid</keyword>
<dbReference type="InterPro" id="IPR007502">
    <property type="entry name" value="Helicase-assoc_dom"/>
</dbReference>
<evidence type="ECO:0000313" key="23">
    <source>
        <dbReference type="EMBL" id="ERN17266.1"/>
    </source>
</evidence>
<dbReference type="InterPro" id="IPR002867">
    <property type="entry name" value="IBR_dom"/>
</dbReference>
<dbReference type="Gramene" id="ERN17266">
    <property type="protein sequence ID" value="ERN17266"/>
    <property type="gene ID" value="AMTR_s00044p00219890"/>
</dbReference>
<dbReference type="InterPro" id="IPR017907">
    <property type="entry name" value="Znf_RING_CS"/>
</dbReference>
<dbReference type="Pfam" id="PF24471">
    <property type="entry name" value="KH_DEAH11"/>
    <property type="match status" value="1"/>
</dbReference>
<keyword evidence="10 18" id="KW-0863">Zinc-finger</keyword>
<dbReference type="SUPFAM" id="SSF57850">
    <property type="entry name" value="RING/U-box"/>
    <property type="match status" value="3"/>
</dbReference>
<dbReference type="Gene3D" id="1.10.10.2130">
    <property type="entry name" value="DEAH helicase family, winged-helix domain"/>
    <property type="match status" value="1"/>
</dbReference>
<evidence type="ECO:0000256" key="11">
    <source>
        <dbReference type="ARBA" id="ARBA00022786"/>
    </source>
</evidence>
<dbReference type="Pfam" id="PF01485">
    <property type="entry name" value="IBR"/>
    <property type="match status" value="1"/>
</dbReference>
<evidence type="ECO:0000259" key="19">
    <source>
        <dbReference type="PROSITE" id="PS50089"/>
    </source>
</evidence>
<dbReference type="FunFam" id="1.20.120.1080:FF:000033">
    <property type="entry name" value="RBR-type E3 ubiquitin transferase"/>
    <property type="match status" value="1"/>
</dbReference>
<protein>
    <recommendedName>
        <fullName evidence="3">RNA helicase</fullName>
        <ecNumber evidence="3">3.6.4.13</ecNumber>
    </recommendedName>
</protein>
<feature type="domain" description="RING-type" evidence="22">
    <location>
        <begin position="1490"/>
        <end position="1703"/>
    </location>
</feature>
<dbReference type="eggNOG" id="KOG0922">
    <property type="taxonomic scope" value="Eukaryota"/>
</dbReference>
<dbReference type="Pfam" id="PF24475">
    <property type="entry name" value="RBD_DEAH11"/>
    <property type="match status" value="1"/>
</dbReference>
<keyword evidence="13" id="KW-0347">Helicase</keyword>
<dbReference type="GO" id="GO:0016787">
    <property type="term" value="F:hydrolase activity"/>
    <property type="evidence" value="ECO:0007669"/>
    <property type="project" value="UniProtKB-KW"/>
</dbReference>
<dbReference type="InterPro" id="IPR056248">
    <property type="entry name" value="RBD_DEAH11/12"/>
</dbReference>
<keyword evidence="9" id="KW-0547">Nucleotide-binding</keyword>
<dbReference type="InterPro" id="IPR001841">
    <property type="entry name" value="Znf_RING"/>
</dbReference>
<dbReference type="InterPro" id="IPR011545">
    <property type="entry name" value="DEAD/DEAH_box_helicase_dom"/>
</dbReference>
<keyword evidence="7" id="KW-0479">Metal-binding</keyword>
<dbReference type="OrthoDB" id="10009520at2759"/>
<dbReference type="Pfam" id="PF26200">
    <property type="entry name" value="Rcat_RNF216"/>
    <property type="match status" value="1"/>
</dbReference>
<gene>
    <name evidence="23" type="ORF">AMTR_s00044p00219890</name>
</gene>
<dbReference type="PROSITE" id="PS00518">
    <property type="entry name" value="ZF_RING_1"/>
    <property type="match status" value="1"/>
</dbReference>
<dbReference type="EC" id="3.6.4.13" evidence="3"/>
<keyword evidence="8" id="KW-0677">Repeat</keyword>
<evidence type="ECO:0000256" key="18">
    <source>
        <dbReference type="PROSITE-ProRule" id="PRU00175"/>
    </source>
</evidence>
<dbReference type="HOGENOM" id="CLU_001832_9_0_1"/>
<dbReference type="SMART" id="SM00490">
    <property type="entry name" value="HELICc"/>
    <property type="match status" value="1"/>
</dbReference>
<evidence type="ECO:0000259" key="20">
    <source>
        <dbReference type="PROSITE" id="PS51192"/>
    </source>
</evidence>
<dbReference type="CDD" id="cd17917">
    <property type="entry name" value="DEXHc_RHA-like"/>
    <property type="match status" value="1"/>
</dbReference>
<proteinExistence type="inferred from homology"/>
<dbReference type="Pfam" id="PF24637">
    <property type="entry name" value="RRM_DEAH11"/>
    <property type="match status" value="1"/>
</dbReference>
<dbReference type="FunFam" id="1.10.10.2130:FF:000001">
    <property type="entry name" value="Pre-mRNA-splicing factor ATP-dependent RNA helicase"/>
    <property type="match status" value="1"/>
</dbReference>
<evidence type="ECO:0000256" key="3">
    <source>
        <dbReference type="ARBA" id="ARBA00012552"/>
    </source>
</evidence>
<dbReference type="InterPro" id="IPR001650">
    <property type="entry name" value="Helicase_C-like"/>
</dbReference>
<dbReference type="FunFam" id="3.40.50.300:FF:001279">
    <property type="entry name" value="ATP-dependent RNA helicase DEAH12 chloroplastic"/>
    <property type="match status" value="1"/>
</dbReference>
<dbReference type="Pfam" id="PF24638">
    <property type="entry name" value="KH_DEAH11_1st"/>
    <property type="match status" value="1"/>
</dbReference>
<dbReference type="GO" id="GO:0008270">
    <property type="term" value="F:zinc ion binding"/>
    <property type="evidence" value="ECO:0007669"/>
    <property type="project" value="UniProtKB-KW"/>
</dbReference>
<evidence type="ECO:0000256" key="5">
    <source>
        <dbReference type="ARBA" id="ARBA00022640"/>
    </source>
</evidence>
<evidence type="ECO:0000256" key="8">
    <source>
        <dbReference type="ARBA" id="ARBA00022737"/>
    </source>
</evidence>
<evidence type="ECO:0000256" key="1">
    <source>
        <dbReference type="ARBA" id="ARBA00004229"/>
    </source>
</evidence>
<keyword evidence="24" id="KW-1185">Reference proteome</keyword>
<evidence type="ECO:0000313" key="24">
    <source>
        <dbReference type="Proteomes" id="UP000017836"/>
    </source>
</evidence>
<evidence type="ECO:0000256" key="4">
    <source>
        <dbReference type="ARBA" id="ARBA00022528"/>
    </source>
</evidence>
<dbReference type="Gene3D" id="3.40.50.300">
    <property type="entry name" value="P-loop containing nucleotide triphosphate hydrolases"/>
    <property type="match status" value="2"/>
</dbReference>
<dbReference type="InterPro" id="IPR002464">
    <property type="entry name" value="DNA/RNA_helicase_DEAH_CS"/>
</dbReference>
<dbReference type="PANTHER" id="PTHR18934">
    <property type="entry name" value="ATP-DEPENDENT RNA HELICASE"/>
    <property type="match status" value="1"/>
</dbReference>
<dbReference type="InterPro" id="IPR027417">
    <property type="entry name" value="P-loop_NTPase"/>
</dbReference>
<sequence length="1703" mass="191910">MAKGILGRPSERAGPNFEVELWVVKKRMLSWNISELIRSCPHADSHEIFSPGLVVARLSYSQWVDALEAMIALWESRLDGAHYFSPRFKTRVVVPSDQNELTDRLRTLFAVHVQCLLRGEALERCKQKLETIDMELRNVVSLLKSSNPLKKYYEINGKKEGLISERRLVEKRIEEFKSAMVCIHNQLDLAIWDDCLSYDSEDDGVVPYKFKGTWNWDRLHHILLRECRRLDDGLPIYGCRQEILKKVLHHQVLVLVGETGSGKSTQLVQFLADSGLAEGLIICTQPRKISAASLAQRVGEECLGCYADNSIVSHTAYSCMQRLNSKVIFMTDHCLLQYCLYNSDLSNVSYIIVDEAHERSLNTDLLLALIKGLLLRRQDLRLIIMSATADEDKLSNYFFRCDTYHVMGRSFGVDIKYVTYLSSEPSEAKDGPLIGPYVKDVIKMVREIHVREDDGAILAFLTSQLEVEWACEKFQVPNAVALPLHGKLSSEEQCHVFQSYSGKRKVIFATNFAETSLTIPGVKYVVDSGLVKECRYEASTGMNMLKVCRISQSSANQRSGRAGRTEPGKCYRLYSVEEFASMPCHPEPEILRVHLGVAVLKILAIGVKNIQSFDFIDAPNPKAIEKAIQNLIQLGAVIFRGDVLELTDCGHQLVKLGIEPRLGKLILGCFSESLGREGLVLAAVMANANSIFCRVGNDEEKTKSDCLKVKFCHRDGDLFTLLSVYKEWENEPANDRNRWCWENSINAKSMRRCKDMIFDLEHCLQHDLNIIVPSYWLWFPHIASVLDQKLRRIILSALADNVAMFSGCNRIGYEIASTGKHAQLHPACSFLVYGHKPSWVVFGELLSTTKDYLACVTTIDFEFLDTIRPSILFDVSQLSSKRMENKVISGVGSSLLKRFCGKYNHSLLGLVSRLRETFSDEHVNINVDFDTREIHIFAPEVQIEKAYEIVNEALGYETKWIKDECLEKCLHYGAQGSFPSSALFGSGAEIKHLELEKRFLTVEISHENTQTLDDKELLLMFDKCASGIGSFHKYSGVGRERVNLEKWGTITLLSPEAAEKVVVNLNDTKIEGSLLKVTPLRTALGSDPKVHSFPAVRAKVSWPRRQSKGVAIIRFEPHEVERFIHECPYLLIDGKLVNCFLSRKNIDSAVVSGLDSNVMEPDIWDALRNATKRNILDVFLLRGEAVDHPPSAACAEALIREFANFIPRDKLRVHVYRSDPKDYIVRALIIFDGRLHLKAAIALDHIQDSVLKGCLPWQKIYCQRMFHSSVSCSPPVYKVIKKQLDSLFQKLKREKDVSLDLEQTGHGSMRVRISSPAVRTVAQCRWSIESLIKGKTITHPGLNASSMQLLLTREGINLMKSVERETCTCILFDRHNLIVRVFGTSDGVVQAEEKLMNSLLALYEDKQLEIFLRGSHLPHGLMKEVVQRFGPDLHGLKDRLSKGDLRLDPRRQVISLSGVQKESKQEVEEIILKISKELSDGSMEMGTSSSEASCSICLSNIEDKYVLEGCGHGFCRACLIEQCDSATRSHEGFPMRCAREGCGSFILLADLRNVLAHEQLEELFRASIGAFVGASGGAYRFCPTPDCPNVYKVSGIGVPADLFVCGACSVEVCTKCHLEYHPYLSCEKYKEFKDDPDSSLDEWRRGKDDVKRCSVCGFTIEKTEGCNHVECKCGNHMCWVCLESFKSSDNAYAHLRNVHGSLV</sequence>
<keyword evidence="15" id="KW-0067">ATP-binding</keyword>
<dbReference type="InterPro" id="IPR011709">
    <property type="entry name" value="DEAD-box_helicase_OB_fold"/>
</dbReference>
<comment type="catalytic activity">
    <reaction evidence="17">
        <text>ATP + H2O = ADP + phosphate + H(+)</text>
        <dbReference type="Rhea" id="RHEA:13065"/>
        <dbReference type="ChEBI" id="CHEBI:15377"/>
        <dbReference type="ChEBI" id="CHEBI:15378"/>
        <dbReference type="ChEBI" id="CHEBI:30616"/>
        <dbReference type="ChEBI" id="CHEBI:43474"/>
        <dbReference type="ChEBI" id="CHEBI:456216"/>
        <dbReference type="EC" id="3.6.4.13"/>
    </reaction>
</comment>
<dbReference type="Pfam" id="PF24641">
    <property type="entry name" value="KH_DEAH11_2nd"/>
    <property type="match status" value="1"/>
</dbReference>
<evidence type="ECO:0000256" key="2">
    <source>
        <dbReference type="ARBA" id="ARBA00008792"/>
    </source>
</evidence>
<dbReference type="EMBL" id="KI392384">
    <property type="protein sequence ID" value="ERN17266.1"/>
    <property type="molecule type" value="Genomic_DNA"/>
</dbReference>
<comment type="subcellular location">
    <subcellularLocation>
        <location evidence="1">Plastid</location>
        <location evidence="1">Chloroplast</location>
    </subcellularLocation>
</comment>
<name>U5CVA7_AMBTC</name>
<dbReference type="GO" id="GO:0005524">
    <property type="term" value="F:ATP binding"/>
    <property type="evidence" value="ECO:0007669"/>
    <property type="project" value="UniProtKB-KW"/>
</dbReference>
<dbReference type="Pfam" id="PF00271">
    <property type="entry name" value="Helicase_C"/>
    <property type="match status" value="1"/>
</dbReference>
<evidence type="ECO:0000259" key="21">
    <source>
        <dbReference type="PROSITE" id="PS51194"/>
    </source>
</evidence>
<dbReference type="KEGG" id="atr:18445601"/>
<dbReference type="SMART" id="SM00847">
    <property type="entry name" value="HA2"/>
    <property type="match status" value="1"/>
</dbReference>
<dbReference type="FunFam" id="1.20.120.1750:FF:000020">
    <property type="entry name" value="ATP-dependent RNA helicase DEAH12 chloroplastic"/>
    <property type="match status" value="1"/>
</dbReference>
<evidence type="ECO:0000256" key="16">
    <source>
        <dbReference type="ARBA" id="ARBA00022946"/>
    </source>
</evidence>
<dbReference type="PROSITE" id="PS50089">
    <property type="entry name" value="ZF_RING_2"/>
    <property type="match status" value="1"/>
</dbReference>
<comment type="similarity">
    <text evidence="2">Belongs to the DEAD box helicase family. DEAH subfamily.</text>
</comment>
<feature type="domain" description="RING-type" evidence="19">
    <location>
        <begin position="1494"/>
        <end position="1537"/>
    </location>
</feature>
<dbReference type="PROSITE" id="PS51873">
    <property type="entry name" value="TRIAD"/>
    <property type="match status" value="1"/>
</dbReference>
<dbReference type="GO" id="GO:0016740">
    <property type="term" value="F:transferase activity"/>
    <property type="evidence" value="ECO:0007669"/>
    <property type="project" value="UniProtKB-KW"/>
</dbReference>
<evidence type="ECO:0000259" key="22">
    <source>
        <dbReference type="PROSITE" id="PS51873"/>
    </source>
</evidence>
<dbReference type="InterPro" id="IPR013083">
    <property type="entry name" value="Znf_RING/FYVE/PHD"/>
</dbReference>
<keyword evidence="11" id="KW-0833">Ubl conjugation pathway</keyword>
<dbReference type="PROSITE" id="PS00690">
    <property type="entry name" value="DEAH_ATP_HELICASE"/>
    <property type="match status" value="1"/>
</dbReference>
<keyword evidence="6" id="KW-0808">Transferase</keyword>
<dbReference type="SUPFAM" id="SSF52540">
    <property type="entry name" value="P-loop containing nucleoside triphosphate hydrolases"/>
    <property type="match status" value="1"/>
</dbReference>
<dbReference type="InterPro" id="IPR056246">
    <property type="entry name" value="KH_DEAH11/12_1st"/>
</dbReference>
<dbReference type="Gene3D" id="3.30.40.10">
    <property type="entry name" value="Zinc/RING finger domain, C3HC4 (zinc finger)"/>
    <property type="match status" value="1"/>
</dbReference>
<accession>U5CVA7</accession>
<dbReference type="eggNOG" id="KOG1812">
    <property type="taxonomic scope" value="Eukaryota"/>
</dbReference>
<dbReference type="CDD" id="cd18791">
    <property type="entry name" value="SF2_C_RHA"/>
    <property type="match status" value="1"/>
</dbReference>
<dbReference type="SMART" id="SM00487">
    <property type="entry name" value="DEXDc"/>
    <property type="match status" value="1"/>
</dbReference>
<feature type="domain" description="Helicase ATP-binding" evidence="20">
    <location>
        <begin position="244"/>
        <end position="407"/>
    </location>
</feature>
<keyword evidence="4" id="KW-0150">Chloroplast</keyword>
<dbReference type="GO" id="GO:0003724">
    <property type="term" value="F:RNA helicase activity"/>
    <property type="evidence" value="ECO:0007669"/>
    <property type="project" value="UniProtKB-EC"/>
</dbReference>
<evidence type="ECO:0000256" key="7">
    <source>
        <dbReference type="ARBA" id="ARBA00022723"/>
    </source>
</evidence>
<dbReference type="InterPro" id="IPR056245">
    <property type="entry name" value="KH_DEAH11/12"/>
</dbReference>
<dbReference type="PROSITE" id="PS51194">
    <property type="entry name" value="HELICASE_CTER"/>
    <property type="match status" value="1"/>
</dbReference>
<dbReference type="OMA" id="VEICNKC"/>
<dbReference type="InterPro" id="IPR042035">
    <property type="entry name" value="DEAH_win-hel_dom"/>
</dbReference>
<feature type="domain" description="Helicase C-terminal" evidence="21">
    <location>
        <begin position="437"/>
        <end position="606"/>
    </location>
</feature>
<dbReference type="Pfam" id="PF00270">
    <property type="entry name" value="DEAD"/>
    <property type="match status" value="1"/>
</dbReference>
<dbReference type="InterPro" id="IPR056244">
    <property type="entry name" value="RRM_DEAH11/12"/>
</dbReference>
<dbReference type="InterPro" id="IPR056247">
    <property type="entry name" value="KH_DEAH11/12_2nd"/>
</dbReference>
<dbReference type="SMART" id="SM00647">
    <property type="entry name" value="IBR"/>
    <property type="match status" value="2"/>
</dbReference>
<dbReference type="Gene3D" id="1.20.120.1750">
    <property type="match status" value="1"/>
</dbReference>
<evidence type="ECO:0000256" key="15">
    <source>
        <dbReference type="ARBA" id="ARBA00022840"/>
    </source>
</evidence>
<dbReference type="InterPro" id="IPR044066">
    <property type="entry name" value="TRIAD_supradom"/>
</dbReference>
<dbReference type="InterPro" id="IPR013087">
    <property type="entry name" value="Znf_C2H2_type"/>
</dbReference>
<organism evidence="23 24">
    <name type="scientific">Amborella trichopoda</name>
    <dbReference type="NCBI Taxonomy" id="13333"/>
    <lineage>
        <taxon>Eukaryota</taxon>
        <taxon>Viridiplantae</taxon>
        <taxon>Streptophyta</taxon>
        <taxon>Embryophyta</taxon>
        <taxon>Tracheophyta</taxon>
        <taxon>Spermatophyta</taxon>
        <taxon>Magnoliopsida</taxon>
        <taxon>Amborellales</taxon>
        <taxon>Amborellaceae</taxon>
        <taxon>Amborella</taxon>
    </lineage>
</organism>
<dbReference type="Proteomes" id="UP000017836">
    <property type="component" value="Unassembled WGS sequence"/>
</dbReference>
<dbReference type="InterPro" id="IPR014001">
    <property type="entry name" value="Helicase_ATP-bd"/>
</dbReference>
<evidence type="ECO:0000256" key="6">
    <source>
        <dbReference type="ARBA" id="ARBA00022679"/>
    </source>
</evidence>
<keyword evidence="12" id="KW-0378">Hydrolase</keyword>
<evidence type="ECO:0000256" key="13">
    <source>
        <dbReference type="ARBA" id="ARBA00022806"/>
    </source>
</evidence>
<keyword evidence="14" id="KW-0862">Zinc</keyword>
<dbReference type="PROSITE" id="PS00028">
    <property type="entry name" value="ZINC_FINGER_C2H2_1"/>
    <property type="match status" value="1"/>
</dbReference>
<evidence type="ECO:0000256" key="14">
    <source>
        <dbReference type="ARBA" id="ARBA00022833"/>
    </source>
</evidence>
<evidence type="ECO:0000256" key="12">
    <source>
        <dbReference type="ARBA" id="ARBA00022801"/>
    </source>
</evidence>
<reference evidence="24" key="1">
    <citation type="journal article" date="2013" name="Science">
        <title>The Amborella genome and the evolution of flowering plants.</title>
        <authorList>
            <consortium name="Amborella Genome Project"/>
        </authorList>
    </citation>
    <scope>NUCLEOTIDE SEQUENCE [LARGE SCALE GENOMIC DNA]</scope>
</reference>
<keyword evidence="16" id="KW-0809">Transit peptide</keyword>
<dbReference type="CDD" id="cd22585">
    <property type="entry name" value="Rcat_RBR_DEAH12-like"/>
    <property type="match status" value="1"/>
</dbReference>
<dbReference type="Pfam" id="PF07717">
    <property type="entry name" value="OB_NTP_bind"/>
    <property type="match status" value="1"/>
</dbReference>
<evidence type="ECO:0000256" key="10">
    <source>
        <dbReference type="ARBA" id="ARBA00022771"/>
    </source>
</evidence>
<dbReference type="CDD" id="cd20335">
    <property type="entry name" value="BRcat_RBR"/>
    <property type="match status" value="1"/>
</dbReference>
<dbReference type="PROSITE" id="PS51192">
    <property type="entry name" value="HELICASE_ATP_BIND_1"/>
    <property type="match status" value="1"/>
</dbReference>
<evidence type="ECO:0000256" key="17">
    <source>
        <dbReference type="ARBA" id="ARBA00047984"/>
    </source>
</evidence>
<dbReference type="STRING" id="13333.U5CVA7"/>
<evidence type="ECO:0000256" key="9">
    <source>
        <dbReference type="ARBA" id="ARBA00022741"/>
    </source>
</evidence>
<dbReference type="GO" id="GO:0009507">
    <property type="term" value="C:chloroplast"/>
    <property type="evidence" value="ECO:0007669"/>
    <property type="project" value="UniProtKB-SubCell"/>
</dbReference>
<dbReference type="GO" id="GO:0003723">
    <property type="term" value="F:RNA binding"/>
    <property type="evidence" value="ECO:0000318"/>
    <property type="project" value="GO_Central"/>
</dbReference>
<dbReference type="PANTHER" id="PTHR18934:SF81">
    <property type="entry name" value="ATP-DEPENDENT RNA HELICASE DEAH11, CHLOROPLASTIC-RELATED"/>
    <property type="match status" value="1"/>
</dbReference>
<dbReference type="GO" id="GO:0004386">
    <property type="term" value="F:helicase activity"/>
    <property type="evidence" value="ECO:0000318"/>
    <property type="project" value="GO_Central"/>
</dbReference>